<dbReference type="Pfam" id="PF24178">
    <property type="entry name" value="Subterisin"/>
    <property type="match status" value="1"/>
</dbReference>
<dbReference type="Proteomes" id="UP001596977">
    <property type="component" value="Unassembled WGS sequence"/>
</dbReference>
<feature type="region of interest" description="Disordered" evidence="1">
    <location>
        <begin position="22"/>
        <end position="42"/>
    </location>
</feature>
<dbReference type="InterPro" id="IPR049805">
    <property type="entry name" value="Lasso_benenodin"/>
</dbReference>
<comment type="caution">
    <text evidence="2">The sequence shown here is derived from an EMBL/GenBank/DDBJ whole genome shotgun (WGS) entry which is preliminary data.</text>
</comment>
<gene>
    <name evidence="2" type="ORF">ACFQ1E_14405</name>
</gene>
<organism evidence="2 3">
    <name type="scientific">Sphingomonas canadensis</name>
    <dbReference type="NCBI Taxonomy" id="1219257"/>
    <lineage>
        <taxon>Bacteria</taxon>
        <taxon>Pseudomonadati</taxon>
        <taxon>Pseudomonadota</taxon>
        <taxon>Alphaproteobacteria</taxon>
        <taxon>Sphingomonadales</taxon>
        <taxon>Sphingomonadaceae</taxon>
        <taxon>Sphingomonas</taxon>
    </lineage>
</organism>
<evidence type="ECO:0000313" key="3">
    <source>
        <dbReference type="Proteomes" id="UP001596977"/>
    </source>
</evidence>
<evidence type="ECO:0000313" key="2">
    <source>
        <dbReference type="EMBL" id="MFD0947538.1"/>
    </source>
</evidence>
<dbReference type="NCBIfam" id="NF033522">
    <property type="entry name" value="lasso_benenodin"/>
    <property type="match status" value="1"/>
</dbReference>
<proteinExistence type="predicted"/>
<accession>A0ABW3HBI3</accession>
<evidence type="ECO:0000256" key="1">
    <source>
        <dbReference type="SAM" id="MobiDB-lite"/>
    </source>
</evidence>
<reference evidence="3" key="1">
    <citation type="journal article" date="2019" name="Int. J. Syst. Evol. Microbiol.">
        <title>The Global Catalogue of Microorganisms (GCM) 10K type strain sequencing project: providing services to taxonomists for standard genome sequencing and annotation.</title>
        <authorList>
            <consortium name="The Broad Institute Genomics Platform"/>
            <consortium name="The Broad Institute Genome Sequencing Center for Infectious Disease"/>
            <person name="Wu L."/>
            <person name="Ma J."/>
        </authorList>
    </citation>
    <scope>NUCLEOTIDE SEQUENCE [LARGE SCALE GENOMIC DNA]</scope>
    <source>
        <strain evidence="3">CCUG 62982</strain>
    </source>
</reference>
<name>A0ABW3HBI3_9SPHN</name>
<keyword evidence="3" id="KW-1185">Reference proteome</keyword>
<sequence length="42" mass="4370">MDREPNETIDLIDLGVASVETQGAQDGDVDGLGKIPLGLSDD</sequence>
<dbReference type="EMBL" id="JBHTJG010000007">
    <property type="protein sequence ID" value="MFD0947538.1"/>
    <property type="molecule type" value="Genomic_DNA"/>
</dbReference>
<dbReference type="RefSeq" id="WP_264945171.1">
    <property type="nucleotide sequence ID" value="NZ_JAPDRA010000007.1"/>
</dbReference>
<protein>
    <submittedName>
        <fullName evidence="2">Benenodin family lasso peptide</fullName>
    </submittedName>
</protein>